<sequence>MATTTNVPIKNVKIPQKHHDRLDAASEATKQKRTIIKTPKLIEAAEYATTVLQQKKILEVGVREHDD</sequence>
<reference evidence="1" key="1">
    <citation type="submission" date="2022-10" db="EMBL/GenBank/DDBJ databases">
        <title>Culturing micro-colonial fungi from biological soil crusts in the Mojave desert and describing Neophaeococcomyces mojavensis, and introducing the new genera and species Taxawa tesnikishii.</title>
        <authorList>
            <person name="Kurbessoian T."/>
            <person name="Stajich J.E."/>
        </authorList>
    </citation>
    <scope>NUCLEOTIDE SEQUENCE</scope>
    <source>
        <strain evidence="1">JES_112</strain>
    </source>
</reference>
<protein>
    <submittedName>
        <fullName evidence="1">Uncharacterized protein</fullName>
    </submittedName>
</protein>
<comment type="caution">
    <text evidence="1">The sequence shown here is derived from an EMBL/GenBank/DDBJ whole genome shotgun (WGS) entry which is preliminary data.</text>
</comment>
<name>A0ACC3AB62_9EURO</name>
<dbReference type="Proteomes" id="UP001172386">
    <property type="component" value="Unassembled WGS sequence"/>
</dbReference>
<gene>
    <name evidence="1" type="ORF">H2198_003652</name>
</gene>
<proteinExistence type="predicted"/>
<evidence type="ECO:0000313" key="2">
    <source>
        <dbReference type="Proteomes" id="UP001172386"/>
    </source>
</evidence>
<evidence type="ECO:0000313" key="1">
    <source>
        <dbReference type="EMBL" id="KAJ9658500.1"/>
    </source>
</evidence>
<keyword evidence="2" id="KW-1185">Reference proteome</keyword>
<dbReference type="EMBL" id="JAPDRQ010000050">
    <property type="protein sequence ID" value="KAJ9658500.1"/>
    <property type="molecule type" value="Genomic_DNA"/>
</dbReference>
<organism evidence="1 2">
    <name type="scientific">Neophaeococcomyces mojaviensis</name>
    <dbReference type="NCBI Taxonomy" id="3383035"/>
    <lineage>
        <taxon>Eukaryota</taxon>
        <taxon>Fungi</taxon>
        <taxon>Dikarya</taxon>
        <taxon>Ascomycota</taxon>
        <taxon>Pezizomycotina</taxon>
        <taxon>Eurotiomycetes</taxon>
        <taxon>Chaetothyriomycetidae</taxon>
        <taxon>Chaetothyriales</taxon>
        <taxon>Chaetothyriales incertae sedis</taxon>
        <taxon>Neophaeococcomyces</taxon>
    </lineage>
</organism>
<accession>A0ACC3AB62</accession>